<keyword evidence="5" id="KW-1185">Reference proteome</keyword>
<dbReference type="Pfam" id="PF13061">
    <property type="entry name" value="DUF3923"/>
    <property type="match status" value="1"/>
</dbReference>
<dbReference type="PANTHER" id="PTHR46558:SF11">
    <property type="entry name" value="HTH-TYPE TRANSCRIPTIONAL REGULATOR XRE"/>
    <property type="match status" value="1"/>
</dbReference>
<protein>
    <submittedName>
        <fullName evidence="4">DUF3923 family protein</fullName>
    </submittedName>
</protein>
<evidence type="ECO:0000313" key="5">
    <source>
        <dbReference type="Proteomes" id="UP001597252"/>
    </source>
</evidence>
<sequence>MFEQTLRQTRQQRGMTQQQLAERMFVSRQTVSSWETGRNLPNLETLAGLAELLDVSTDYLLGRQSNDVEKQKLACLPTAVAIAVIIRLVIPTTAEMLVLSDAMIVSLLVILGCEHKPIKQRYTQIASFTVGLLMVAIAWGQIFGMDVGNQLAYVVIGALLTSESAWLLCQDRFRLRSGLLKNKAWWIANGMLGFLIASGGVWILIRHVDGSGHIENTGSRLLALGVLGVFTAGIVVVELVIYAVIRRARRFPR</sequence>
<feature type="transmembrane region" description="Helical" evidence="2">
    <location>
        <begin position="184"/>
        <end position="205"/>
    </location>
</feature>
<evidence type="ECO:0000313" key="4">
    <source>
        <dbReference type="EMBL" id="MFD1485440.1"/>
    </source>
</evidence>
<feature type="transmembrane region" description="Helical" evidence="2">
    <location>
        <begin position="96"/>
        <end position="113"/>
    </location>
</feature>
<feature type="transmembrane region" description="Helical" evidence="2">
    <location>
        <begin position="150"/>
        <end position="169"/>
    </location>
</feature>
<dbReference type="InterPro" id="IPR001387">
    <property type="entry name" value="Cro/C1-type_HTH"/>
</dbReference>
<feature type="transmembrane region" description="Helical" evidence="2">
    <location>
        <begin position="125"/>
        <end position="144"/>
    </location>
</feature>
<name>A0ABW4EA33_9LACO</name>
<dbReference type="EMBL" id="JBHTON010000029">
    <property type="protein sequence ID" value="MFD1485440.1"/>
    <property type="molecule type" value="Genomic_DNA"/>
</dbReference>
<dbReference type="InterPro" id="IPR025037">
    <property type="entry name" value="DUF3923"/>
</dbReference>
<accession>A0ABW4EA33</accession>
<feature type="domain" description="HTH cro/C1-type" evidence="3">
    <location>
        <begin position="6"/>
        <end position="60"/>
    </location>
</feature>
<dbReference type="SMART" id="SM00530">
    <property type="entry name" value="HTH_XRE"/>
    <property type="match status" value="1"/>
</dbReference>
<dbReference type="InterPro" id="IPR010982">
    <property type="entry name" value="Lambda_DNA-bd_dom_sf"/>
</dbReference>
<dbReference type="PANTHER" id="PTHR46558">
    <property type="entry name" value="TRACRIPTIONAL REGULATORY PROTEIN-RELATED-RELATED"/>
    <property type="match status" value="1"/>
</dbReference>
<dbReference type="Proteomes" id="UP001597252">
    <property type="component" value="Unassembled WGS sequence"/>
</dbReference>
<dbReference type="Gene3D" id="1.10.260.40">
    <property type="entry name" value="lambda repressor-like DNA-binding domains"/>
    <property type="match status" value="1"/>
</dbReference>
<keyword evidence="1" id="KW-0238">DNA-binding</keyword>
<feature type="transmembrane region" description="Helical" evidence="2">
    <location>
        <begin position="221"/>
        <end position="245"/>
    </location>
</feature>
<gene>
    <name evidence="4" type="ORF">ACFQ5J_09380</name>
</gene>
<dbReference type="CDD" id="cd00093">
    <property type="entry name" value="HTH_XRE"/>
    <property type="match status" value="1"/>
</dbReference>
<dbReference type="RefSeq" id="WP_125751301.1">
    <property type="nucleotide sequence ID" value="NZ_JBHTON010000029.1"/>
</dbReference>
<proteinExistence type="predicted"/>
<feature type="transmembrane region" description="Helical" evidence="2">
    <location>
        <begin position="73"/>
        <end position="90"/>
    </location>
</feature>
<reference evidence="5" key="1">
    <citation type="journal article" date="2019" name="Int. J. Syst. Evol. Microbiol.">
        <title>The Global Catalogue of Microorganisms (GCM) 10K type strain sequencing project: providing services to taxonomists for standard genome sequencing and annotation.</title>
        <authorList>
            <consortium name="The Broad Institute Genomics Platform"/>
            <consortium name="The Broad Institute Genome Sequencing Center for Infectious Disease"/>
            <person name="Wu L."/>
            <person name="Ma J."/>
        </authorList>
    </citation>
    <scope>NUCLEOTIDE SEQUENCE [LARGE SCALE GENOMIC DNA]</scope>
    <source>
        <strain evidence="5">CCM 8903</strain>
    </source>
</reference>
<dbReference type="Pfam" id="PF01381">
    <property type="entry name" value="HTH_3"/>
    <property type="match status" value="1"/>
</dbReference>
<evidence type="ECO:0000259" key="3">
    <source>
        <dbReference type="PROSITE" id="PS50943"/>
    </source>
</evidence>
<dbReference type="PROSITE" id="PS50943">
    <property type="entry name" value="HTH_CROC1"/>
    <property type="match status" value="1"/>
</dbReference>
<comment type="caution">
    <text evidence="4">The sequence shown here is derived from an EMBL/GenBank/DDBJ whole genome shotgun (WGS) entry which is preliminary data.</text>
</comment>
<organism evidence="4 5">
    <name type="scientific">Lacticaseibacillus baoqingensis</name>
    <dbReference type="NCBI Taxonomy" id="2486013"/>
    <lineage>
        <taxon>Bacteria</taxon>
        <taxon>Bacillati</taxon>
        <taxon>Bacillota</taxon>
        <taxon>Bacilli</taxon>
        <taxon>Lactobacillales</taxon>
        <taxon>Lactobacillaceae</taxon>
        <taxon>Lacticaseibacillus</taxon>
    </lineage>
</organism>
<evidence type="ECO:0000256" key="1">
    <source>
        <dbReference type="ARBA" id="ARBA00023125"/>
    </source>
</evidence>
<evidence type="ECO:0000256" key="2">
    <source>
        <dbReference type="SAM" id="Phobius"/>
    </source>
</evidence>
<keyword evidence="2" id="KW-0472">Membrane</keyword>
<keyword evidence="2" id="KW-1133">Transmembrane helix</keyword>
<keyword evidence="2" id="KW-0812">Transmembrane</keyword>
<dbReference type="SUPFAM" id="SSF47413">
    <property type="entry name" value="lambda repressor-like DNA-binding domains"/>
    <property type="match status" value="1"/>
</dbReference>